<comment type="caution">
    <text evidence="6">The sequence shown here is derived from an EMBL/GenBank/DDBJ whole genome shotgun (WGS) entry which is preliminary data.</text>
</comment>
<dbReference type="OrthoDB" id="9811543at2"/>
<evidence type="ECO:0000313" key="6">
    <source>
        <dbReference type="EMBL" id="KGR87739.1"/>
    </source>
</evidence>
<dbReference type="Proteomes" id="UP000030437">
    <property type="component" value="Unassembled WGS sequence"/>
</dbReference>
<dbReference type="SUPFAM" id="SSF109635">
    <property type="entry name" value="DnaK suppressor protein DksA, alpha-hairpin domain"/>
    <property type="match status" value="1"/>
</dbReference>
<keyword evidence="7" id="KW-1185">Reference proteome</keyword>
<keyword evidence="3" id="KW-0862">Zinc</keyword>
<dbReference type="PANTHER" id="PTHR33823:SF4">
    <property type="entry name" value="GENERAL STRESS PROTEIN 16O"/>
    <property type="match status" value="1"/>
</dbReference>
<feature type="domain" description="Zinc finger DksA/TraR C4-type" evidence="5">
    <location>
        <begin position="80"/>
        <end position="108"/>
    </location>
</feature>
<dbReference type="SUPFAM" id="SSF57716">
    <property type="entry name" value="Glucocorticoid receptor-like (DNA-binding domain)"/>
    <property type="match status" value="1"/>
</dbReference>
<dbReference type="AlphaFoldDB" id="A0A0A3ISJ3"/>
<dbReference type="GO" id="GO:0008270">
    <property type="term" value="F:zinc ion binding"/>
    <property type="evidence" value="ECO:0007669"/>
    <property type="project" value="UniProtKB-KW"/>
</dbReference>
<dbReference type="PROSITE" id="PS51128">
    <property type="entry name" value="ZF_DKSA_2"/>
    <property type="match status" value="1"/>
</dbReference>
<dbReference type="eggNOG" id="COG1734">
    <property type="taxonomic scope" value="Bacteria"/>
</dbReference>
<evidence type="ECO:0000256" key="4">
    <source>
        <dbReference type="PROSITE-ProRule" id="PRU00510"/>
    </source>
</evidence>
<sequence>MRQTQLNHLKKKLQWQLRETEGLLATEDEVESTELTDFDRNHPADMATDYTTLITEMAIEEFREEEIEEIKVALQAIEDGTYGRCQICGREIPYERLEALPTALTCIDHADKEVVE</sequence>
<organism evidence="6 7">
    <name type="scientific">Lysinibacillus odysseyi 34hs-1 = NBRC 100172</name>
    <dbReference type="NCBI Taxonomy" id="1220589"/>
    <lineage>
        <taxon>Bacteria</taxon>
        <taxon>Bacillati</taxon>
        <taxon>Bacillota</taxon>
        <taxon>Bacilli</taxon>
        <taxon>Bacillales</taxon>
        <taxon>Bacillaceae</taxon>
        <taxon>Lysinibacillus</taxon>
    </lineage>
</organism>
<proteinExistence type="predicted"/>
<keyword evidence="2" id="KW-0863">Zinc-finger</keyword>
<evidence type="ECO:0000256" key="2">
    <source>
        <dbReference type="ARBA" id="ARBA00022771"/>
    </source>
</evidence>
<name>A0A0A3ISJ3_9BACI</name>
<dbReference type="InterPro" id="IPR000962">
    <property type="entry name" value="Znf_DskA_TraR"/>
</dbReference>
<dbReference type="EMBL" id="JPVP01000045">
    <property type="protein sequence ID" value="KGR87739.1"/>
    <property type="molecule type" value="Genomic_DNA"/>
</dbReference>
<evidence type="ECO:0000313" key="7">
    <source>
        <dbReference type="Proteomes" id="UP000030437"/>
    </source>
</evidence>
<reference evidence="6 7" key="1">
    <citation type="submission" date="2014-02" db="EMBL/GenBank/DDBJ databases">
        <title>Draft genome sequence of Lysinibacillus odysseyi NBRC 100172.</title>
        <authorList>
            <person name="Zhang F."/>
            <person name="Wang G."/>
            <person name="Zhang L."/>
        </authorList>
    </citation>
    <scope>NUCLEOTIDE SEQUENCE [LARGE SCALE GENOMIC DNA]</scope>
    <source>
        <strain evidence="6 7">NBRC 100172</strain>
    </source>
</reference>
<feature type="zinc finger region" description="dksA C4-type" evidence="4">
    <location>
        <begin position="85"/>
        <end position="109"/>
    </location>
</feature>
<dbReference type="Pfam" id="PF01258">
    <property type="entry name" value="zf-dskA_traR"/>
    <property type="match status" value="1"/>
</dbReference>
<dbReference type="Gene3D" id="1.20.120.910">
    <property type="entry name" value="DksA, coiled-coil domain"/>
    <property type="match status" value="1"/>
</dbReference>
<evidence type="ECO:0000256" key="1">
    <source>
        <dbReference type="ARBA" id="ARBA00022723"/>
    </source>
</evidence>
<evidence type="ECO:0000259" key="5">
    <source>
        <dbReference type="Pfam" id="PF01258"/>
    </source>
</evidence>
<dbReference type="InterPro" id="IPR037187">
    <property type="entry name" value="DnaK_N"/>
</dbReference>
<evidence type="ECO:0000256" key="3">
    <source>
        <dbReference type="ARBA" id="ARBA00022833"/>
    </source>
</evidence>
<dbReference type="STRING" id="1220589.CD32_02760"/>
<accession>A0A0A3ISJ3</accession>
<gene>
    <name evidence="6" type="ORF">CD32_02760</name>
</gene>
<keyword evidence="1" id="KW-0479">Metal-binding</keyword>
<dbReference type="PANTHER" id="PTHR33823">
    <property type="entry name" value="RNA POLYMERASE-BINDING TRANSCRIPTION FACTOR DKSA-RELATED"/>
    <property type="match status" value="1"/>
</dbReference>
<dbReference type="RefSeq" id="WP_036151004.1">
    <property type="nucleotide sequence ID" value="NZ_AVCX01000018.1"/>
</dbReference>
<protein>
    <submittedName>
        <fullName evidence="6">Molecular chaperone DnaK</fullName>
    </submittedName>
</protein>